<keyword evidence="3" id="KW-1185">Reference proteome</keyword>
<proteinExistence type="predicted"/>
<dbReference type="SUPFAM" id="SSF52821">
    <property type="entry name" value="Rhodanese/Cell cycle control phosphatase"/>
    <property type="match status" value="1"/>
</dbReference>
<feature type="domain" description="Rhodanese" evidence="1">
    <location>
        <begin position="63"/>
        <end position="116"/>
    </location>
</feature>
<dbReference type="SMART" id="SM00450">
    <property type="entry name" value="RHOD"/>
    <property type="match status" value="1"/>
</dbReference>
<dbReference type="PANTHER" id="PTHR47377:SF1">
    <property type="entry name" value="RHODANESE-LIKE DOMAIN-CONTAINING PROTEIN 4, CHLOROPLASTIC"/>
    <property type="match status" value="1"/>
</dbReference>
<organism evidence="2 3">
    <name type="scientific">Acidocella aromatica</name>
    <dbReference type="NCBI Taxonomy" id="1303579"/>
    <lineage>
        <taxon>Bacteria</taxon>
        <taxon>Pseudomonadati</taxon>
        <taxon>Pseudomonadota</taxon>
        <taxon>Alphaproteobacteria</taxon>
        <taxon>Acetobacterales</taxon>
        <taxon>Acidocellaceae</taxon>
        <taxon>Acidocella</taxon>
    </lineage>
</organism>
<sequence>MIEDVAPRQVWEALMSNPSAVLCDVRTNAEWSFVGVPDLSQTGKQPVLVQWQAYPAMQVNPHFVEALTAAHLAPDQHVYFICRSGARSMAAAQAAKAAGFKHVYNVKDGFEGPADPRGHRGLVAGWKADGLPWRQG</sequence>
<reference evidence="2 3" key="1">
    <citation type="submission" date="2020-08" db="EMBL/GenBank/DDBJ databases">
        <title>Genomic Encyclopedia of Type Strains, Phase IV (KMG-IV): sequencing the most valuable type-strain genomes for metagenomic binning, comparative biology and taxonomic classification.</title>
        <authorList>
            <person name="Goeker M."/>
        </authorList>
    </citation>
    <scope>NUCLEOTIDE SEQUENCE [LARGE SCALE GENOMIC DNA]</scope>
    <source>
        <strain evidence="2 3">DSM 27026</strain>
    </source>
</reference>
<accession>A0A840VRW6</accession>
<comment type="caution">
    <text evidence="2">The sequence shown here is derived from an EMBL/GenBank/DDBJ whole genome shotgun (WGS) entry which is preliminary data.</text>
</comment>
<protein>
    <submittedName>
        <fullName evidence="2">Rhodanese-related sulfurtransferase</fullName>
    </submittedName>
</protein>
<dbReference type="RefSeq" id="WP_183266009.1">
    <property type="nucleotide sequence ID" value="NZ_JACHFJ010000003.1"/>
</dbReference>
<dbReference type="InterPro" id="IPR036873">
    <property type="entry name" value="Rhodanese-like_dom_sf"/>
</dbReference>
<name>A0A840VRW6_9PROT</name>
<evidence type="ECO:0000259" key="1">
    <source>
        <dbReference type="PROSITE" id="PS50206"/>
    </source>
</evidence>
<dbReference type="PANTHER" id="PTHR47377">
    <property type="entry name" value="RHODANESE-LIKE DOMAIN-CONTAINING PROTEIN 4, CHLOROPLASTIC"/>
    <property type="match status" value="1"/>
</dbReference>
<dbReference type="PROSITE" id="PS50206">
    <property type="entry name" value="RHODANESE_3"/>
    <property type="match status" value="1"/>
</dbReference>
<dbReference type="GO" id="GO:0016740">
    <property type="term" value="F:transferase activity"/>
    <property type="evidence" value="ECO:0007669"/>
    <property type="project" value="UniProtKB-KW"/>
</dbReference>
<dbReference type="Pfam" id="PF00581">
    <property type="entry name" value="Rhodanese"/>
    <property type="match status" value="1"/>
</dbReference>
<dbReference type="InterPro" id="IPR001763">
    <property type="entry name" value="Rhodanese-like_dom"/>
</dbReference>
<evidence type="ECO:0000313" key="3">
    <source>
        <dbReference type="Proteomes" id="UP000553706"/>
    </source>
</evidence>
<gene>
    <name evidence="2" type="ORF">HNP71_001253</name>
</gene>
<dbReference type="Gene3D" id="3.40.250.10">
    <property type="entry name" value="Rhodanese-like domain"/>
    <property type="match status" value="1"/>
</dbReference>
<dbReference type="AlphaFoldDB" id="A0A840VRW6"/>
<dbReference type="Proteomes" id="UP000553706">
    <property type="component" value="Unassembled WGS sequence"/>
</dbReference>
<dbReference type="EMBL" id="JACHFJ010000003">
    <property type="protein sequence ID" value="MBB5373002.1"/>
    <property type="molecule type" value="Genomic_DNA"/>
</dbReference>
<keyword evidence="2" id="KW-0808">Transferase</keyword>
<evidence type="ECO:0000313" key="2">
    <source>
        <dbReference type="EMBL" id="MBB5373002.1"/>
    </source>
</evidence>
<dbReference type="InterPro" id="IPR044240">
    <property type="entry name" value="STR4-like"/>
</dbReference>